<organism evidence="1">
    <name type="scientific">Anguilla anguilla</name>
    <name type="common">European freshwater eel</name>
    <name type="synonym">Muraena anguilla</name>
    <dbReference type="NCBI Taxonomy" id="7936"/>
    <lineage>
        <taxon>Eukaryota</taxon>
        <taxon>Metazoa</taxon>
        <taxon>Chordata</taxon>
        <taxon>Craniata</taxon>
        <taxon>Vertebrata</taxon>
        <taxon>Euteleostomi</taxon>
        <taxon>Actinopterygii</taxon>
        <taxon>Neopterygii</taxon>
        <taxon>Teleostei</taxon>
        <taxon>Anguilliformes</taxon>
        <taxon>Anguillidae</taxon>
        <taxon>Anguilla</taxon>
    </lineage>
</organism>
<reference evidence="1" key="2">
    <citation type="journal article" date="2015" name="Fish Shellfish Immunol.">
        <title>Early steps in the European eel (Anguilla anguilla)-Vibrio vulnificus interaction in the gills: Role of the RtxA13 toxin.</title>
        <authorList>
            <person name="Callol A."/>
            <person name="Pajuelo D."/>
            <person name="Ebbesson L."/>
            <person name="Teles M."/>
            <person name="MacKenzie S."/>
            <person name="Amaro C."/>
        </authorList>
    </citation>
    <scope>NUCLEOTIDE SEQUENCE</scope>
</reference>
<dbReference type="EMBL" id="GBXM01008044">
    <property type="protein sequence ID" value="JAI00534.1"/>
    <property type="molecule type" value="Transcribed_RNA"/>
</dbReference>
<sequence>MHTFRCPLDTSTFHPTEGRLGGPSSEKELVLLLSASARQWQCTGMHYMHPKLPKLILVVFNNYYDY</sequence>
<protein>
    <submittedName>
        <fullName evidence="1">Uncharacterized protein</fullName>
    </submittedName>
</protein>
<name>A0A0E9XFS4_ANGAN</name>
<reference evidence="1" key="1">
    <citation type="submission" date="2014-11" db="EMBL/GenBank/DDBJ databases">
        <authorList>
            <person name="Amaro Gonzalez C."/>
        </authorList>
    </citation>
    <scope>NUCLEOTIDE SEQUENCE</scope>
</reference>
<dbReference type="AlphaFoldDB" id="A0A0E9XFS4"/>
<accession>A0A0E9XFS4</accession>
<proteinExistence type="predicted"/>
<evidence type="ECO:0000313" key="1">
    <source>
        <dbReference type="EMBL" id="JAI00534.1"/>
    </source>
</evidence>